<dbReference type="InterPro" id="IPR004017">
    <property type="entry name" value="Cys_rich_dom"/>
</dbReference>
<dbReference type="EMBL" id="FNZK01000019">
    <property type="protein sequence ID" value="SEJ85058.1"/>
    <property type="molecule type" value="Genomic_DNA"/>
</dbReference>
<organism evidence="7 8">
    <name type="scientific">Propionispira arboris</name>
    <dbReference type="NCBI Taxonomy" id="84035"/>
    <lineage>
        <taxon>Bacteria</taxon>
        <taxon>Bacillati</taxon>
        <taxon>Bacillota</taxon>
        <taxon>Negativicutes</taxon>
        <taxon>Selenomonadales</taxon>
        <taxon>Selenomonadaceae</taxon>
        <taxon>Propionispira</taxon>
    </lineage>
</organism>
<evidence type="ECO:0000313" key="7">
    <source>
        <dbReference type="EMBL" id="SEJ85058.1"/>
    </source>
</evidence>
<evidence type="ECO:0000256" key="3">
    <source>
        <dbReference type="ARBA" id="ARBA00022737"/>
    </source>
</evidence>
<dbReference type="GO" id="GO:0016491">
    <property type="term" value="F:oxidoreductase activity"/>
    <property type="evidence" value="ECO:0007669"/>
    <property type="project" value="UniProtKB-ARBA"/>
</dbReference>
<dbReference type="RefSeq" id="WP_245741459.1">
    <property type="nucleotide sequence ID" value="NZ_FNZK01000019.1"/>
</dbReference>
<evidence type="ECO:0000313" key="8">
    <source>
        <dbReference type="Proteomes" id="UP000199662"/>
    </source>
</evidence>
<dbReference type="PANTHER" id="PTHR32479">
    <property type="entry name" value="GLYCOLATE OXIDASE IRON-SULFUR SUBUNIT"/>
    <property type="match status" value="1"/>
</dbReference>
<reference evidence="7 8" key="1">
    <citation type="submission" date="2016-10" db="EMBL/GenBank/DDBJ databases">
        <authorList>
            <person name="de Groot N.N."/>
        </authorList>
    </citation>
    <scope>NUCLEOTIDE SEQUENCE [LARGE SCALE GENOMIC DNA]</scope>
    <source>
        <strain evidence="7 8">DSM 2179</strain>
    </source>
</reference>
<name>A0A1H7C613_9FIRM</name>
<keyword evidence="4" id="KW-0408">Iron</keyword>
<dbReference type="GO" id="GO:0046872">
    <property type="term" value="F:metal ion binding"/>
    <property type="evidence" value="ECO:0007669"/>
    <property type="project" value="UniProtKB-KW"/>
</dbReference>
<dbReference type="STRING" id="84035.SAMN05660742_119102"/>
<evidence type="ECO:0000259" key="6">
    <source>
        <dbReference type="Pfam" id="PF02754"/>
    </source>
</evidence>
<protein>
    <submittedName>
        <fullName evidence="7">Cysteine-rich domain-containing protein</fullName>
    </submittedName>
</protein>
<evidence type="ECO:0000256" key="1">
    <source>
        <dbReference type="ARBA" id="ARBA00022485"/>
    </source>
</evidence>
<proteinExistence type="predicted"/>
<keyword evidence="1" id="KW-0004">4Fe-4S</keyword>
<dbReference type="AlphaFoldDB" id="A0A1H7C613"/>
<keyword evidence="5" id="KW-0411">Iron-sulfur</keyword>
<dbReference type="GO" id="GO:0051539">
    <property type="term" value="F:4 iron, 4 sulfur cluster binding"/>
    <property type="evidence" value="ECO:0007669"/>
    <property type="project" value="UniProtKB-KW"/>
</dbReference>
<dbReference type="Pfam" id="PF02754">
    <property type="entry name" value="CCG"/>
    <property type="match status" value="1"/>
</dbReference>
<evidence type="ECO:0000256" key="2">
    <source>
        <dbReference type="ARBA" id="ARBA00022723"/>
    </source>
</evidence>
<dbReference type="PANTHER" id="PTHR32479:SF19">
    <property type="entry name" value="ANAEROBIC GLYCEROL-3-PHOSPHATE DEHYDROGENASE SUBUNIT C"/>
    <property type="match status" value="1"/>
</dbReference>
<evidence type="ECO:0000256" key="4">
    <source>
        <dbReference type="ARBA" id="ARBA00023004"/>
    </source>
</evidence>
<feature type="domain" description="Cysteine-rich" evidence="6">
    <location>
        <begin position="38"/>
        <end position="120"/>
    </location>
</feature>
<accession>A0A1H7C613</accession>
<feature type="non-terminal residue" evidence="7">
    <location>
        <position position="1"/>
    </location>
</feature>
<gene>
    <name evidence="7" type="ORF">SAMN05660742_119102</name>
</gene>
<keyword evidence="8" id="KW-1185">Reference proteome</keyword>
<evidence type="ECO:0000256" key="5">
    <source>
        <dbReference type="ARBA" id="ARBA00023014"/>
    </source>
</evidence>
<sequence>PDMEENAKHIFDACEFLEALYQNDQLNENFGEVSHEFMYHAPCHLRVQGIGLPAMELLKLVPGVKVTDADAGCCGISGNYGYKAENYNLSMKIGNTLFDTVKASGVDTVLTDCGTCRAQIEHGAEVKTMHPISILAKSYHNTD</sequence>
<keyword evidence="3" id="KW-0677">Repeat</keyword>
<keyword evidence="2" id="KW-0479">Metal-binding</keyword>
<dbReference type="Proteomes" id="UP000199662">
    <property type="component" value="Unassembled WGS sequence"/>
</dbReference>